<organism evidence="1">
    <name type="scientific">Clostridium botulinum B str. Osaka05</name>
    <dbReference type="NCBI Taxonomy" id="1407017"/>
    <lineage>
        <taxon>Bacteria</taxon>
        <taxon>Bacillati</taxon>
        <taxon>Bacillota</taxon>
        <taxon>Clostridia</taxon>
        <taxon>Eubacteriales</taxon>
        <taxon>Clostridiaceae</taxon>
        <taxon>Clostridium</taxon>
    </lineage>
</organism>
<dbReference type="RefSeq" id="WP_051394077.1">
    <property type="nucleotide sequence ID" value="NZ_BA000058.1"/>
</dbReference>
<accession>A0A060N5B7</accession>
<dbReference type="Pfam" id="PF22397">
    <property type="entry name" value="NADAR-DarT1"/>
    <property type="match status" value="1"/>
</dbReference>
<protein>
    <submittedName>
        <fullName evidence="1">Uncharacterized protein</fullName>
    </submittedName>
</protein>
<dbReference type="HOGENOM" id="CLU_1793084_0_0_9"/>
<proteinExistence type="predicted"/>
<sequence>MQKVLECSSKGDKRFSAFYARIKLFGEYDSIENHYQLSKRINSFAPKTWRDIKGKKPTHIHINGKDYNLKYTVAFYELMWVKYLDENPNLVEYGKQFENFHDMFQSKNAKVCQADVIRDYVKKGREYILDNHKDFIKLMKENKK</sequence>
<dbReference type="EMBL" id="BA000058">
    <property type="protein sequence ID" value="BAO04725.1"/>
    <property type="molecule type" value="Genomic_DNA"/>
</dbReference>
<dbReference type="Proteomes" id="UP000054164">
    <property type="component" value="Unassembled WGS sequence"/>
</dbReference>
<dbReference type="AlphaFoldDB" id="A0A060N5B7"/>
<dbReference type="InterPro" id="IPR053913">
    <property type="entry name" value="NADAR-DarT1"/>
</dbReference>
<reference evidence="1" key="1">
    <citation type="submission" date="2013-10" db="EMBL/GenBank/DDBJ databases">
        <title>Draft genome sequence of Clostridium botulinum type B strain Osaka05.</title>
        <authorList>
            <person name="Sakaguchi Y."/>
            <person name="Hosomi K."/>
            <person name="Uchiyama J."/>
            <person name="Ogura Y."/>
            <person name="Sakaguchi M."/>
            <person name="Kohda T."/>
            <person name="Mukamoto M."/>
            <person name="Misawa N."/>
            <person name="Matsuzaki S."/>
            <person name="Hayashi T."/>
            <person name="Kozaki S."/>
        </authorList>
    </citation>
    <scope>NUCLEOTIDE SEQUENCE</scope>
    <source>
        <strain evidence="1">Osaka05</strain>
    </source>
</reference>
<gene>
    <name evidence="1" type="ORF">CBO05P1_006</name>
</gene>
<evidence type="ECO:0000313" key="1">
    <source>
        <dbReference type="EMBL" id="BAO04725.1"/>
    </source>
</evidence>
<name>A0A060N5B7_CLOBO</name>